<dbReference type="InterPro" id="IPR018194">
    <property type="entry name" value="Ni-dep_hyd_lsu_Ni_BS"/>
</dbReference>
<keyword evidence="9" id="KW-0460">Magnesium</keyword>
<feature type="binding site" evidence="9">
    <location>
        <position position="497"/>
    </location>
    <ligand>
        <name>Ni(2+)</name>
        <dbReference type="ChEBI" id="CHEBI:49786"/>
    </ligand>
</feature>
<dbReference type="PROSITE" id="PS00507">
    <property type="entry name" value="NI_HGENASE_L_1"/>
    <property type="match status" value="1"/>
</dbReference>
<dbReference type="InterPro" id="IPR029014">
    <property type="entry name" value="NiFe-Hase_large"/>
</dbReference>
<keyword evidence="5 9" id="KW-0533">Nickel</keyword>
<comment type="subunit">
    <text evidence="4">Heterodimer of a large and a small subunit.</text>
</comment>
<proteinExistence type="inferred from homology"/>
<dbReference type="OrthoDB" id="9761717at2"/>
<dbReference type="PROSITE" id="PS00508">
    <property type="entry name" value="NI_HGENASE_L_2"/>
    <property type="match status" value="1"/>
</dbReference>
<dbReference type="PANTHER" id="PTHR42958:SF2">
    <property type="entry name" value="UPTAKE HYDROGENASE LARGE SUBUNIT"/>
    <property type="match status" value="1"/>
</dbReference>
<feature type="binding site" evidence="9">
    <location>
        <position position="503"/>
    </location>
    <ligand>
        <name>Mg(2+)</name>
        <dbReference type="ChEBI" id="CHEBI:18420"/>
    </ligand>
</feature>
<dbReference type="InterPro" id="IPR050867">
    <property type="entry name" value="NiFe/NiFeSe_hydrgnase_LSU"/>
</dbReference>
<keyword evidence="9" id="KW-0408">Iron</keyword>
<feature type="binding site" evidence="9">
    <location>
        <position position="40"/>
    </location>
    <ligand>
        <name>Mg(2+)</name>
        <dbReference type="ChEBI" id="CHEBI:18420"/>
    </ligand>
</feature>
<comment type="similarity">
    <text evidence="3 10">Belongs to the [NiFe]/[NiFeSe] hydrogenase large subunit family.</text>
</comment>
<dbReference type="GO" id="GO:0016151">
    <property type="term" value="F:nickel cation binding"/>
    <property type="evidence" value="ECO:0007669"/>
    <property type="project" value="InterPro"/>
</dbReference>
<evidence type="ECO:0000256" key="3">
    <source>
        <dbReference type="ARBA" id="ARBA00009292"/>
    </source>
</evidence>
<dbReference type="KEGG" id="dak:DaAHT2_0520"/>
<dbReference type="Pfam" id="PF00374">
    <property type="entry name" value="NiFeSe_Hases"/>
    <property type="match status" value="1"/>
</dbReference>
<dbReference type="eggNOG" id="COG0374">
    <property type="taxonomic scope" value="Bacteria"/>
</dbReference>
<evidence type="ECO:0000256" key="6">
    <source>
        <dbReference type="ARBA" id="ARBA00022723"/>
    </source>
</evidence>
<gene>
    <name evidence="11" type="ordered locus">DaAHT2_0520</name>
</gene>
<evidence type="ECO:0000256" key="10">
    <source>
        <dbReference type="RuleBase" id="RU003896"/>
    </source>
</evidence>
<evidence type="ECO:0000256" key="8">
    <source>
        <dbReference type="ARBA" id="ARBA00023002"/>
    </source>
</evidence>
<keyword evidence="8 10" id="KW-0560">Oxidoreductase</keyword>
<sequence>MQVDIGPITRIEGHLNVKTTVENGVVTDARCEGEMFRGFEIFLRGRDPLDSQQITQRICGVCPYAHAIASSTAQENAYRLQVPPNGRILHNLIQGANHLYDYLLHFYQLCALDYVDITAVLEYTGKDRELSKVRDWVKAEIDSGKRYPAAPFLPRLSGKYLDNRDANLGAIKNYLEAMKMEQKANQAAAIFGGKFPHATAIFPGGCTQEARVDLIVPYQSLIREVRDFIHHKYIPDVLAVAGAFPEYWDIGRSQGGFLSYGHLPLGPEPDSRRLLAPGVMFDGQVEAVDFNQIRQDVGNAKYSSPSNLRVRDAAITPQPNKRDAYSWIMAPRYAGQVVEVGPAARVMVDYAQGHNPEIKKLVDRFAGQAGIQPTQLNSVLGRHLSRAILAAVLADFLLAESQRLQPGQPTMASIDPPASAEGFGATEASRGALLHYIRIENYKIAKYECVVPTTWNASPRDDQGQPGAMESALIGTRVNNPEEQIESKRIVRSFDPCLACAVH</sequence>
<name>D6Z0J7_DESAT</name>
<dbReference type="SUPFAM" id="SSF56762">
    <property type="entry name" value="HydB/Nqo4-like"/>
    <property type="match status" value="1"/>
</dbReference>
<comment type="cofactor">
    <cofactor evidence="1 9">
        <name>Ni(2+)</name>
        <dbReference type="ChEBI" id="CHEBI:49786"/>
    </cofactor>
</comment>
<dbReference type="EMBL" id="CP001940">
    <property type="protein sequence ID" value="ADH85226.1"/>
    <property type="molecule type" value="Genomic_DNA"/>
</dbReference>
<feature type="binding site" evidence="9">
    <location>
        <position position="59"/>
    </location>
    <ligand>
        <name>Ni(2+)</name>
        <dbReference type="ChEBI" id="CHEBI:49786"/>
    </ligand>
</feature>
<organism evidence="11 12">
    <name type="scientific">Desulfurivibrio alkaliphilus (strain DSM 19089 / UNIQEM U267 / AHT2)</name>
    <dbReference type="NCBI Taxonomy" id="589865"/>
    <lineage>
        <taxon>Bacteria</taxon>
        <taxon>Pseudomonadati</taxon>
        <taxon>Thermodesulfobacteriota</taxon>
        <taxon>Desulfobulbia</taxon>
        <taxon>Desulfobulbales</taxon>
        <taxon>Desulfobulbaceae</taxon>
        <taxon>Desulfurivibrio</taxon>
    </lineage>
</organism>
<dbReference type="AlphaFoldDB" id="D6Z0J7"/>
<keyword evidence="7" id="KW-0574">Periplasm</keyword>
<accession>D6Z0J7</accession>
<dbReference type="GO" id="GO:0008901">
    <property type="term" value="F:ferredoxin hydrogenase activity"/>
    <property type="evidence" value="ECO:0007669"/>
    <property type="project" value="InterPro"/>
</dbReference>
<dbReference type="InterPro" id="IPR001501">
    <property type="entry name" value="Ni-dep_hyd_lsu"/>
</dbReference>
<dbReference type="GO" id="GO:0042597">
    <property type="term" value="C:periplasmic space"/>
    <property type="evidence" value="ECO:0007669"/>
    <property type="project" value="UniProtKB-SubCell"/>
</dbReference>
<feature type="binding site" evidence="9">
    <location>
        <position position="500"/>
    </location>
    <ligand>
        <name>Fe cation</name>
        <dbReference type="ChEBI" id="CHEBI:24875"/>
    </ligand>
</feature>
<dbReference type="FunFam" id="1.10.645.10:FF:000002">
    <property type="entry name" value="Hydrogenase 2 large subunit"/>
    <property type="match status" value="1"/>
</dbReference>
<evidence type="ECO:0000313" key="12">
    <source>
        <dbReference type="Proteomes" id="UP000001508"/>
    </source>
</evidence>
<dbReference type="STRING" id="589865.DaAHT2_0520"/>
<evidence type="ECO:0000256" key="9">
    <source>
        <dbReference type="PIRSR" id="PIRSR601501-1"/>
    </source>
</evidence>
<keyword evidence="6 9" id="KW-0479">Metal-binding</keyword>
<keyword evidence="12" id="KW-1185">Reference proteome</keyword>
<dbReference type="RefSeq" id="WP_013162757.1">
    <property type="nucleotide sequence ID" value="NC_014216.1"/>
</dbReference>
<evidence type="ECO:0000256" key="2">
    <source>
        <dbReference type="ARBA" id="ARBA00004418"/>
    </source>
</evidence>
<protein>
    <submittedName>
        <fullName evidence="11">Nickel-dependent hydrogenase large subunit</fullName>
    </submittedName>
</protein>
<evidence type="ECO:0000256" key="1">
    <source>
        <dbReference type="ARBA" id="ARBA00001967"/>
    </source>
</evidence>
<reference evidence="12" key="1">
    <citation type="submission" date="2010-02" db="EMBL/GenBank/DDBJ databases">
        <title>Complete sequence of Desulfurivibrio alkaliphilus AHT2.</title>
        <authorList>
            <consortium name="US DOE Joint Genome Institute"/>
            <person name="Pitluck S."/>
            <person name="Chertkov O."/>
            <person name="Detter J.C."/>
            <person name="Han C."/>
            <person name="Tapia R."/>
            <person name="Larimer F."/>
            <person name="Land M."/>
            <person name="Hauser L."/>
            <person name="Kyrpides N."/>
            <person name="Mikhailova N."/>
            <person name="Sorokin D.Y."/>
            <person name="Muyzer G."/>
            <person name="Woyke T."/>
        </authorList>
    </citation>
    <scope>NUCLEOTIDE SEQUENCE [LARGE SCALE GENOMIC DNA]</scope>
    <source>
        <strain evidence="12">DSM 19089 / UNIQEM U267 / AHT2</strain>
    </source>
</reference>
<dbReference type="HOGENOM" id="CLU_030087_0_0_7"/>
<evidence type="ECO:0000256" key="4">
    <source>
        <dbReference type="ARBA" id="ARBA00011771"/>
    </source>
</evidence>
<dbReference type="PANTHER" id="PTHR42958">
    <property type="entry name" value="HYDROGENASE-2 LARGE CHAIN"/>
    <property type="match status" value="1"/>
</dbReference>
<evidence type="ECO:0000256" key="5">
    <source>
        <dbReference type="ARBA" id="ARBA00022596"/>
    </source>
</evidence>
<comment type="subcellular location">
    <subcellularLocation>
        <location evidence="2">Periplasm</location>
    </subcellularLocation>
</comment>
<evidence type="ECO:0000256" key="7">
    <source>
        <dbReference type="ARBA" id="ARBA00022764"/>
    </source>
</evidence>
<dbReference type="InParanoid" id="D6Z0J7"/>
<dbReference type="Gene3D" id="1.10.645.10">
    <property type="entry name" value="Cytochrome-c3 Hydrogenase, chain B"/>
    <property type="match status" value="1"/>
</dbReference>
<comment type="cofactor">
    <cofactor evidence="9">
        <name>Fe cation</name>
        <dbReference type="ChEBI" id="CHEBI:24875"/>
    </cofactor>
</comment>
<evidence type="ECO:0000313" key="11">
    <source>
        <dbReference type="EMBL" id="ADH85226.1"/>
    </source>
</evidence>
<feature type="binding site" evidence="9">
    <location>
        <position position="62"/>
    </location>
    <ligand>
        <name>Mg(2+)</name>
        <dbReference type="ChEBI" id="CHEBI:18420"/>
    </ligand>
</feature>
<dbReference type="Proteomes" id="UP000001508">
    <property type="component" value="Chromosome"/>
</dbReference>